<dbReference type="PANTHER" id="PTHR10655">
    <property type="entry name" value="LYSOPHOSPHOLIPASE-RELATED"/>
    <property type="match status" value="1"/>
</dbReference>
<protein>
    <submittedName>
        <fullName evidence="4">Phospholipase</fullName>
    </submittedName>
</protein>
<dbReference type="PANTHER" id="PTHR10655:SF17">
    <property type="entry name" value="LYSOPHOSPHOLIPASE-LIKE PROTEIN 1"/>
    <property type="match status" value="1"/>
</dbReference>
<dbReference type="SUPFAM" id="SSF53474">
    <property type="entry name" value="alpha/beta-Hydrolases"/>
    <property type="match status" value="1"/>
</dbReference>
<sequence length="204" mass="21651">MSPMLEWGARPEGARVAVLAVHGRGGDPGSMRDVASRFGDAPVRFFAPEAPGNAWYPGGFLQPLEDNQPALENSLRTVGQCLDELAGAGFGPERVVLWGFSQGACLISHYALAVAPRRYAGLIVFTGGFIGPDLIADPVDEPLAGVPVVLRSISEDPWVPRHRVEETAASLRAAGAQVDLRIDPGTEHIITDEACEAATRLLTS</sequence>
<dbReference type="Gene3D" id="3.40.50.1820">
    <property type="entry name" value="alpha/beta hydrolase"/>
    <property type="match status" value="1"/>
</dbReference>
<dbReference type="InterPro" id="IPR003140">
    <property type="entry name" value="PLipase/COase/thioEstase"/>
</dbReference>
<organism evidence="4 5">
    <name type="scientific">Saccharopolyspora ipomoeae</name>
    <dbReference type="NCBI Taxonomy" id="3042027"/>
    <lineage>
        <taxon>Bacteria</taxon>
        <taxon>Bacillati</taxon>
        <taxon>Actinomycetota</taxon>
        <taxon>Actinomycetes</taxon>
        <taxon>Pseudonocardiales</taxon>
        <taxon>Pseudonocardiaceae</taxon>
        <taxon>Saccharopolyspora</taxon>
    </lineage>
</organism>
<dbReference type="InterPro" id="IPR029058">
    <property type="entry name" value="AB_hydrolase_fold"/>
</dbReference>
<dbReference type="Proteomes" id="UP001237595">
    <property type="component" value="Unassembled WGS sequence"/>
</dbReference>
<reference evidence="4 5" key="1">
    <citation type="submission" date="2023-04" db="EMBL/GenBank/DDBJ databases">
        <title>Draft genome sequence of Saccharopolyspora sp. TS4A08 isolated from sweet potato rhizospheric soil.</title>
        <authorList>
            <person name="Suksaard P."/>
            <person name="Duangmal K."/>
        </authorList>
    </citation>
    <scope>NUCLEOTIDE SEQUENCE [LARGE SCALE GENOMIC DNA]</scope>
    <source>
        <strain evidence="4 5">TS4A08</strain>
    </source>
</reference>
<name>A0ABT6PNM3_9PSEU</name>
<evidence type="ECO:0000256" key="2">
    <source>
        <dbReference type="ARBA" id="ARBA00022801"/>
    </source>
</evidence>
<evidence type="ECO:0000313" key="4">
    <source>
        <dbReference type="EMBL" id="MDI2029596.1"/>
    </source>
</evidence>
<comment type="caution">
    <text evidence="4">The sequence shown here is derived from an EMBL/GenBank/DDBJ whole genome shotgun (WGS) entry which is preliminary data.</text>
</comment>
<keyword evidence="2" id="KW-0378">Hydrolase</keyword>
<feature type="domain" description="Phospholipase/carboxylesterase/thioesterase" evidence="3">
    <location>
        <begin position="51"/>
        <end position="198"/>
    </location>
</feature>
<dbReference type="EMBL" id="JASAOF010000006">
    <property type="protein sequence ID" value="MDI2029596.1"/>
    <property type="molecule type" value="Genomic_DNA"/>
</dbReference>
<dbReference type="InterPro" id="IPR050565">
    <property type="entry name" value="LYPA1-2/EST-like"/>
</dbReference>
<evidence type="ECO:0000256" key="1">
    <source>
        <dbReference type="ARBA" id="ARBA00006499"/>
    </source>
</evidence>
<comment type="similarity">
    <text evidence="1">Belongs to the AB hydrolase superfamily. AB hydrolase 2 family.</text>
</comment>
<gene>
    <name evidence="4" type="ORF">QFW96_13280</name>
</gene>
<dbReference type="RefSeq" id="WP_281455915.1">
    <property type="nucleotide sequence ID" value="NZ_JASAOF010000006.1"/>
</dbReference>
<keyword evidence="5" id="KW-1185">Reference proteome</keyword>
<accession>A0ABT6PNM3</accession>
<evidence type="ECO:0000313" key="5">
    <source>
        <dbReference type="Proteomes" id="UP001237595"/>
    </source>
</evidence>
<dbReference type="Pfam" id="PF02230">
    <property type="entry name" value="Abhydrolase_2"/>
    <property type="match status" value="1"/>
</dbReference>
<proteinExistence type="inferred from homology"/>
<evidence type="ECO:0000259" key="3">
    <source>
        <dbReference type="Pfam" id="PF02230"/>
    </source>
</evidence>